<dbReference type="EMBL" id="BQMJ01000030">
    <property type="protein sequence ID" value="GJQ12116.1"/>
    <property type="molecule type" value="Genomic_DNA"/>
</dbReference>
<evidence type="ECO:0000256" key="2">
    <source>
        <dbReference type="SAM" id="Phobius"/>
    </source>
</evidence>
<evidence type="ECO:0000256" key="1">
    <source>
        <dbReference type="SAM" id="Coils"/>
    </source>
</evidence>
<proteinExistence type="predicted"/>
<keyword evidence="4" id="KW-1185">Reference proteome</keyword>
<keyword evidence="1" id="KW-0175">Coiled coil</keyword>
<dbReference type="Proteomes" id="UP001061958">
    <property type="component" value="Unassembled WGS sequence"/>
</dbReference>
<comment type="caution">
    <text evidence="3">The sequence shown here is derived from an EMBL/GenBank/DDBJ whole genome shotgun (WGS) entry which is preliminary data.</text>
</comment>
<reference evidence="3" key="1">
    <citation type="journal article" date="2022" name="Proc. Natl. Acad. Sci. U.S.A.">
        <title>Life cycle and functional genomics of the unicellular red alga Galdieria for elucidating algal and plant evolution and industrial use.</title>
        <authorList>
            <person name="Hirooka S."/>
            <person name="Itabashi T."/>
            <person name="Ichinose T.M."/>
            <person name="Onuma R."/>
            <person name="Fujiwara T."/>
            <person name="Yamashita S."/>
            <person name="Jong L.W."/>
            <person name="Tomita R."/>
            <person name="Iwane A.H."/>
            <person name="Miyagishima S.Y."/>
        </authorList>
    </citation>
    <scope>NUCLEOTIDE SEQUENCE</scope>
    <source>
        <strain evidence="3">NBRC 102759</strain>
    </source>
</reference>
<keyword evidence="2" id="KW-1133">Transmembrane helix</keyword>
<reference evidence="3" key="2">
    <citation type="submission" date="2022-01" db="EMBL/GenBank/DDBJ databases">
        <authorList>
            <person name="Hirooka S."/>
            <person name="Miyagishima S.Y."/>
        </authorList>
    </citation>
    <scope>NUCLEOTIDE SEQUENCE</scope>
    <source>
        <strain evidence="3">NBRC 102759</strain>
    </source>
</reference>
<name>A0A9C7UQV7_9RHOD</name>
<feature type="transmembrane region" description="Helical" evidence="2">
    <location>
        <begin position="159"/>
        <end position="182"/>
    </location>
</feature>
<dbReference type="AlphaFoldDB" id="A0A9C7UQV7"/>
<organism evidence="3 4">
    <name type="scientific">Galdieria partita</name>
    <dbReference type="NCBI Taxonomy" id="83374"/>
    <lineage>
        <taxon>Eukaryota</taxon>
        <taxon>Rhodophyta</taxon>
        <taxon>Bangiophyceae</taxon>
        <taxon>Galdieriales</taxon>
        <taxon>Galdieriaceae</taxon>
        <taxon>Galdieria</taxon>
    </lineage>
</organism>
<dbReference type="OrthoDB" id="10349856at2759"/>
<accession>A0A9C7UQV7</accession>
<gene>
    <name evidence="3" type="ORF">GpartN1_g3907.t1</name>
</gene>
<protein>
    <submittedName>
        <fullName evidence="3">Uncharacterized protein</fullName>
    </submittedName>
</protein>
<keyword evidence="2" id="KW-0812">Transmembrane</keyword>
<keyword evidence="2" id="KW-0472">Membrane</keyword>
<evidence type="ECO:0000313" key="3">
    <source>
        <dbReference type="EMBL" id="GJQ12116.1"/>
    </source>
</evidence>
<evidence type="ECO:0000313" key="4">
    <source>
        <dbReference type="Proteomes" id="UP001061958"/>
    </source>
</evidence>
<feature type="coiled-coil region" evidence="1">
    <location>
        <begin position="24"/>
        <end position="58"/>
    </location>
</feature>
<sequence length="253" mass="29058">MLPTLLSTRARASEASYFRKGEQLGTQELRKRISKQELDKLREENKHLEERIRSGEFEGLPEILQNLWVPSWKPDSTVHTAQRPLQVPIKVDGKFSVKKERVLPTNDLTSSAKLAADSYYDLTRGRYEYLKKWKDSETLGQSETVLSLSQKLRVEALGIGFRALFISTICTAALGCTIFLYLRPEERRDKLRESTQRFSENLKNWLRTPLSFISTSASSMLKGVTEDSFMKRIVDSVLDVDDSATSKYKRNNK</sequence>